<name>A0ABT9V893_9BACL</name>
<comment type="catalytic activity">
    <reaction evidence="1 5">
        <text>3-dehydroquinate = 3-dehydroshikimate + H2O</text>
        <dbReference type="Rhea" id="RHEA:21096"/>
        <dbReference type="ChEBI" id="CHEBI:15377"/>
        <dbReference type="ChEBI" id="CHEBI:16630"/>
        <dbReference type="ChEBI" id="CHEBI:32364"/>
        <dbReference type="EC" id="4.2.1.10"/>
    </reaction>
</comment>
<evidence type="ECO:0000256" key="2">
    <source>
        <dbReference type="ARBA" id="ARBA00023141"/>
    </source>
</evidence>
<dbReference type="HAMAP" id="MF_00214">
    <property type="entry name" value="AroD"/>
    <property type="match status" value="1"/>
</dbReference>
<dbReference type="RefSeq" id="WP_307151645.1">
    <property type="nucleotide sequence ID" value="NZ_JAUSTU010000021.1"/>
</dbReference>
<dbReference type="NCBIfam" id="TIGR01093">
    <property type="entry name" value="aroD"/>
    <property type="match status" value="1"/>
</dbReference>
<evidence type="ECO:0000256" key="1">
    <source>
        <dbReference type="ARBA" id="ARBA00001864"/>
    </source>
</evidence>
<dbReference type="EMBL" id="JAUSTU010000021">
    <property type="protein sequence ID" value="MDQ0157175.1"/>
    <property type="molecule type" value="Genomic_DNA"/>
</dbReference>
<comment type="subunit">
    <text evidence="5">Homodimer.</text>
</comment>
<comment type="similarity">
    <text evidence="5">Belongs to the type-I 3-dehydroquinase family.</text>
</comment>
<dbReference type="SUPFAM" id="SSF51569">
    <property type="entry name" value="Aldolase"/>
    <property type="match status" value="1"/>
</dbReference>
<dbReference type="InterPro" id="IPR050146">
    <property type="entry name" value="Type-I_3-dehydroquinase"/>
</dbReference>
<keyword evidence="4 5" id="KW-0704">Schiff base</keyword>
<dbReference type="GO" id="GO:0003855">
    <property type="term" value="F:3-dehydroquinate dehydratase activity"/>
    <property type="evidence" value="ECO:0007669"/>
    <property type="project" value="UniProtKB-EC"/>
</dbReference>
<dbReference type="PANTHER" id="PTHR43699">
    <property type="entry name" value="3-DEHYDROQUINATE DEHYDRATASE"/>
    <property type="match status" value="1"/>
</dbReference>
<feature type="active site" description="Proton donor/acceptor" evidence="5">
    <location>
        <position position="139"/>
    </location>
</feature>
<evidence type="ECO:0000256" key="5">
    <source>
        <dbReference type="HAMAP-Rule" id="MF_00214"/>
    </source>
</evidence>
<dbReference type="InterPro" id="IPR013785">
    <property type="entry name" value="Aldolase_TIM"/>
</dbReference>
<sequence>MFQSKLRKEYPYLCTPIVGTTSEELLDELEIVKEKGPDMIEWRVDYFQEIQDFERVAEVANAIKKVTPGTPLLFTIRSVAEGGNPTPLSPAEIVGLLSYICKHSCIDIIDYEIANPEEDTLHLRKVSRECGKSLILSYHDFTKTPSEDQLLQILKKAESLEADIAKIAVMPNSYSDVIRLLDITEQANRLIKIPVATMSMNGLGTVSRMIGWIFGSAIVFTVGAKSSAPGQVPIEKVREIIKTIKEYQ</sequence>
<evidence type="ECO:0000313" key="6">
    <source>
        <dbReference type="EMBL" id="MDQ0157175.1"/>
    </source>
</evidence>
<dbReference type="Gene3D" id="3.20.20.70">
    <property type="entry name" value="Aldolase class I"/>
    <property type="match status" value="1"/>
</dbReference>
<evidence type="ECO:0000256" key="3">
    <source>
        <dbReference type="ARBA" id="ARBA00023239"/>
    </source>
</evidence>
<protein>
    <recommendedName>
        <fullName evidence="5">3-dehydroquinate dehydratase</fullName>
        <shortName evidence="5">3-dehydroquinase</shortName>
        <ecNumber evidence="5">4.2.1.10</ecNumber>
    </recommendedName>
    <alternativeName>
        <fullName evidence="5">Type I DHQase</fullName>
    </alternativeName>
    <alternativeName>
        <fullName evidence="5">Type I dehydroquinase</fullName>
        <shortName evidence="5">DHQ1</shortName>
    </alternativeName>
</protein>
<feature type="active site" description="Schiff-base intermediate with substrate" evidence="5">
    <location>
        <position position="166"/>
    </location>
</feature>
<keyword evidence="3 5" id="KW-0456">Lyase</keyword>
<organism evidence="6 7">
    <name type="scientific">Anoxybacillus andreesenii</name>
    <dbReference type="NCBI Taxonomy" id="1325932"/>
    <lineage>
        <taxon>Bacteria</taxon>
        <taxon>Bacillati</taxon>
        <taxon>Bacillota</taxon>
        <taxon>Bacilli</taxon>
        <taxon>Bacillales</taxon>
        <taxon>Anoxybacillaceae</taxon>
        <taxon>Anoxybacillus</taxon>
    </lineage>
</organism>
<accession>A0ABT9V893</accession>
<feature type="binding site" evidence="5">
    <location>
        <position position="77"/>
    </location>
    <ligand>
        <name>3-dehydroquinate</name>
        <dbReference type="ChEBI" id="CHEBI:32364"/>
    </ligand>
</feature>
<keyword evidence="5" id="KW-0028">Amino-acid biosynthesis</keyword>
<dbReference type="CDD" id="cd00502">
    <property type="entry name" value="DHQase_I"/>
    <property type="match status" value="1"/>
</dbReference>
<comment type="caution">
    <text evidence="5">Lacks conserved residue(s) required for the propagation of feature annotation.</text>
</comment>
<comment type="caution">
    <text evidence="6">The sequence shown here is derived from an EMBL/GenBank/DDBJ whole genome shotgun (WGS) entry which is preliminary data.</text>
</comment>
<feature type="binding site" evidence="5">
    <location>
        <position position="231"/>
    </location>
    <ligand>
        <name>3-dehydroquinate</name>
        <dbReference type="ChEBI" id="CHEBI:32364"/>
    </ligand>
</feature>
<dbReference type="PANTHER" id="PTHR43699:SF1">
    <property type="entry name" value="3-DEHYDROQUINATE DEHYDRATASE"/>
    <property type="match status" value="1"/>
</dbReference>
<proteinExistence type="inferred from homology"/>
<evidence type="ECO:0000256" key="4">
    <source>
        <dbReference type="ARBA" id="ARBA00023270"/>
    </source>
</evidence>
<keyword evidence="7" id="KW-1185">Reference proteome</keyword>
<reference evidence="6 7" key="1">
    <citation type="submission" date="2023-07" db="EMBL/GenBank/DDBJ databases">
        <title>Genomic Encyclopedia of Type Strains, Phase IV (KMG-IV): sequencing the most valuable type-strain genomes for metagenomic binning, comparative biology and taxonomic classification.</title>
        <authorList>
            <person name="Goeker M."/>
        </authorList>
    </citation>
    <scope>NUCLEOTIDE SEQUENCE [LARGE SCALE GENOMIC DNA]</scope>
    <source>
        <strain evidence="6 7">DSM 23948</strain>
    </source>
</reference>
<comment type="function">
    <text evidence="5">Involved in the third step of the chorismate pathway, which leads to the biosynthesis of aromatic amino acids. Catalyzes the cis-dehydration of 3-dehydroquinate (DHQ) and introduces the first double bond of the aromatic ring to yield 3-dehydroshikimate.</text>
</comment>
<gene>
    <name evidence="5" type="primary">aroD</name>
    <name evidence="6" type="ORF">J2S07_003503</name>
</gene>
<evidence type="ECO:0000313" key="7">
    <source>
        <dbReference type="Proteomes" id="UP001231362"/>
    </source>
</evidence>
<dbReference type="Proteomes" id="UP001231362">
    <property type="component" value="Unassembled WGS sequence"/>
</dbReference>
<dbReference type="InterPro" id="IPR001381">
    <property type="entry name" value="DHquinase_I"/>
</dbReference>
<feature type="binding site" evidence="5">
    <location>
        <position position="227"/>
    </location>
    <ligand>
        <name>3-dehydroquinate</name>
        <dbReference type="ChEBI" id="CHEBI:32364"/>
    </ligand>
</feature>
<dbReference type="Pfam" id="PF01487">
    <property type="entry name" value="DHquinase_I"/>
    <property type="match status" value="1"/>
</dbReference>
<comment type="pathway">
    <text evidence="5">Metabolic intermediate biosynthesis; chorismate biosynthesis; chorismate from D-erythrose 4-phosphate and phosphoenolpyruvate: step 3/7.</text>
</comment>
<keyword evidence="2 5" id="KW-0057">Aromatic amino acid biosynthesis</keyword>
<feature type="binding site" evidence="5">
    <location>
        <begin position="41"/>
        <end position="43"/>
    </location>
    <ligand>
        <name>3-dehydroquinate</name>
        <dbReference type="ChEBI" id="CHEBI:32364"/>
    </ligand>
</feature>
<feature type="binding site" evidence="5">
    <location>
        <position position="208"/>
    </location>
    <ligand>
        <name>3-dehydroquinate</name>
        <dbReference type="ChEBI" id="CHEBI:32364"/>
    </ligand>
</feature>
<dbReference type="EC" id="4.2.1.10" evidence="5"/>